<dbReference type="InterPro" id="IPR013747">
    <property type="entry name" value="ACP_syn_III_C"/>
</dbReference>
<dbReference type="GO" id="GO:0033818">
    <property type="term" value="F:beta-ketoacyl-acyl-carrier-protein synthase III activity"/>
    <property type="evidence" value="ECO:0007669"/>
    <property type="project" value="UniProtKB-EC"/>
</dbReference>
<feature type="domain" description="Beta-ketoacyl-[acyl-carrier-protein] synthase III C-terminal" evidence="3">
    <location>
        <begin position="242"/>
        <end position="330"/>
    </location>
</feature>
<dbReference type="GO" id="GO:0044550">
    <property type="term" value="P:secondary metabolite biosynthetic process"/>
    <property type="evidence" value="ECO:0007669"/>
    <property type="project" value="TreeGrafter"/>
</dbReference>
<sequence length="340" mass="35030">MSRFARIVATGRHLPAERVSNADLLERLGDAHAGRLARFESGSGIHARYRAAPGEATSDLAAAAARQALARADLAPAEVDMILVGTDTPDFPTPATSTVLQAKLGAHQAGTFDIGCACASFPTALATAQGLIATNTGVDTVLVVGAYLMSRHTADDDPMGFFYGDGAGAAVVTAGDRPGVLGAAFEADGRYADYWGIDAGGTVEPASAAAVAAGRHRVRVKHRYPPEVNETGWPRLVRRLVARCGLAVADIDHVIFTQINRCTIEHACAALGLTPERAVMIMGECGYTGSACVPMALDHLLGSGRAAAGDRVVLLGSGVGYNMAAVALEIGSDALRANPG</sequence>
<dbReference type="GO" id="GO:0004315">
    <property type="term" value="F:3-oxoacyl-[acyl-carrier-protein] synthase activity"/>
    <property type="evidence" value="ECO:0007669"/>
    <property type="project" value="InterPro"/>
</dbReference>
<dbReference type="AlphaFoldDB" id="A0A5B8R9J8"/>
<dbReference type="GO" id="GO:0006633">
    <property type="term" value="P:fatty acid biosynthetic process"/>
    <property type="evidence" value="ECO:0007669"/>
    <property type="project" value="InterPro"/>
</dbReference>
<reference evidence="5" key="1">
    <citation type="submission" date="2019-06" db="EMBL/GenBank/DDBJ databases">
        <authorList>
            <person name="Murdoch R.W."/>
            <person name="Fathepure B."/>
        </authorList>
    </citation>
    <scope>NUCLEOTIDE SEQUENCE</scope>
</reference>
<organism evidence="5">
    <name type="scientific">uncultured organism</name>
    <dbReference type="NCBI Taxonomy" id="155900"/>
    <lineage>
        <taxon>unclassified sequences</taxon>
        <taxon>environmental samples</taxon>
    </lineage>
</organism>
<protein>
    <submittedName>
        <fullName evidence="5">3-oxoacyl-[acyl-carrier-protein] synthase 3</fullName>
        <ecNumber evidence="5">2.3.1.180</ecNumber>
    </submittedName>
</protein>
<dbReference type="InterPro" id="IPR016039">
    <property type="entry name" value="Thiolase-like"/>
</dbReference>
<evidence type="ECO:0000259" key="3">
    <source>
        <dbReference type="Pfam" id="PF08541"/>
    </source>
</evidence>
<dbReference type="CDD" id="cd00830">
    <property type="entry name" value="KAS_III"/>
    <property type="match status" value="1"/>
</dbReference>
<dbReference type="Pfam" id="PF08545">
    <property type="entry name" value="ACP_syn_III"/>
    <property type="match status" value="1"/>
</dbReference>
<name>A0A5B8R9J8_9ZZZZ</name>
<feature type="domain" description="Beta-ketoacyl-[acyl-carrier-protein] synthase III N-terminal" evidence="4">
    <location>
        <begin position="112"/>
        <end position="189"/>
    </location>
</feature>
<dbReference type="PANTHER" id="PTHR34069:SF2">
    <property type="entry name" value="BETA-KETOACYL-[ACYL-CARRIER-PROTEIN] SYNTHASE III"/>
    <property type="match status" value="1"/>
</dbReference>
<keyword evidence="2 5" id="KW-0012">Acyltransferase</keyword>
<dbReference type="PANTHER" id="PTHR34069">
    <property type="entry name" value="3-OXOACYL-[ACYL-CARRIER-PROTEIN] SYNTHASE 3"/>
    <property type="match status" value="1"/>
</dbReference>
<accession>A0A5B8R9J8</accession>
<proteinExistence type="predicted"/>
<evidence type="ECO:0000256" key="1">
    <source>
        <dbReference type="ARBA" id="ARBA00022679"/>
    </source>
</evidence>
<dbReference type="Gene3D" id="3.40.47.10">
    <property type="match status" value="1"/>
</dbReference>
<gene>
    <name evidence="5" type="primary">fabH_1</name>
    <name evidence="5" type="ORF">KBTEX_00313</name>
</gene>
<dbReference type="InterPro" id="IPR013751">
    <property type="entry name" value="ACP_syn_III_N"/>
</dbReference>
<dbReference type="EC" id="2.3.1.180" evidence="5"/>
<keyword evidence="1 5" id="KW-0808">Transferase</keyword>
<dbReference type="SUPFAM" id="SSF53901">
    <property type="entry name" value="Thiolase-like"/>
    <property type="match status" value="1"/>
</dbReference>
<evidence type="ECO:0000256" key="2">
    <source>
        <dbReference type="ARBA" id="ARBA00023315"/>
    </source>
</evidence>
<evidence type="ECO:0000313" key="5">
    <source>
        <dbReference type="EMBL" id="QEA04012.1"/>
    </source>
</evidence>
<dbReference type="EMBL" id="MN079078">
    <property type="protein sequence ID" value="QEA04012.1"/>
    <property type="molecule type" value="Genomic_DNA"/>
</dbReference>
<dbReference type="Pfam" id="PF08541">
    <property type="entry name" value="ACP_syn_III_C"/>
    <property type="match status" value="1"/>
</dbReference>
<evidence type="ECO:0000259" key="4">
    <source>
        <dbReference type="Pfam" id="PF08545"/>
    </source>
</evidence>